<feature type="transmembrane region" description="Helical" evidence="7">
    <location>
        <begin position="58"/>
        <end position="79"/>
    </location>
</feature>
<dbReference type="AlphaFoldDB" id="A0A8S0G7D5"/>
<dbReference type="GO" id="GO:0005886">
    <property type="term" value="C:plasma membrane"/>
    <property type="evidence" value="ECO:0007669"/>
    <property type="project" value="UniProtKB-SubCell"/>
</dbReference>
<evidence type="ECO:0000256" key="2">
    <source>
        <dbReference type="ARBA" id="ARBA00005779"/>
    </source>
</evidence>
<comment type="similarity">
    <text evidence="2">Belongs to the UPF0719 family.</text>
</comment>
<name>A0A8S0G7D5_ECOLX</name>
<evidence type="ECO:0000256" key="4">
    <source>
        <dbReference type="ARBA" id="ARBA00022692"/>
    </source>
</evidence>
<keyword evidence="3" id="KW-1003">Cell membrane</keyword>
<keyword evidence="4 7" id="KW-0812">Transmembrane</keyword>
<dbReference type="Proteomes" id="UP000467488">
    <property type="component" value="Chromosome"/>
</dbReference>
<keyword evidence="6 7" id="KW-0472">Membrane</keyword>
<sequence>MHILDSLLAFSAYFFIGVAMVITYVIFYPAHPIFLFIYSKITPHNEWQLIKNNNTAAALAFSGTLLGYVIPLSSAAINAVSIPDYFAWGGIALVIQLLVFAGVRLYMPALSEKIINHNTAAGMFMGTAALAGGIFNAACMTW</sequence>
<evidence type="ECO:0000313" key="8">
    <source>
        <dbReference type="EMBL" id="BBU87378.1"/>
    </source>
</evidence>
<organism evidence="8 9">
    <name type="scientific">Escherichia coli</name>
    <dbReference type="NCBI Taxonomy" id="562"/>
    <lineage>
        <taxon>Bacteria</taxon>
        <taxon>Pseudomonadati</taxon>
        <taxon>Pseudomonadota</taxon>
        <taxon>Gammaproteobacteria</taxon>
        <taxon>Enterobacterales</taxon>
        <taxon>Enterobacteriaceae</taxon>
        <taxon>Escherichia</taxon>
    </lineage>
</organism>
<comment type="subcellular location">
    <subcellularLocation>
        <location evidence="1">Cell membrane</location>
        <topology evidence="1">Multi-pass membrane protein</topology>
    </subcellularLocation>
</comment>
<accession>A0A8S0G7D5</accession>
<dbReference type="PANTHER" id="PTHR40043:SF1">
    <property type="entry name" value="UPF0719 INNER MEMBRANE PROTEIN YJFL"/>
    <property type="match status" value="1"/>
</dbReference>
<keyword evidence="5 7" id="KW-1133">Transmembrane helix</keyword>
<evidence type="ECO:0000256" key="1">
    <source>
        <dbReference type="ARBA" id="ARBA00004651"/>
    </source>
</evidence>
<evidence type="ECO:0000256" key="5">
    <source>
        <dbReference type="ARBA" id="ARBA00022989"/>
    </source>
</evidence>
<feature type="transmembrane region" description="Helical" evidence="7">
    <location>
        <begin position="12"/>
        <end position="37"/>
    </location>
</feature>
<protein>
    <submittedName>
        <fullName evidence="8">DUF350 domain-containing protein</fullName>
    </submittedName>
</protein>
<dbReference type="PANTHER" id="PTHR40043">
    <property type="entry name" value="UPF0719 INNER MEMBRANE PROTEIN YJFL"/>
    <property type="match status" value="1"/>
</dbReference>
<proteinExistence type="inferred from homology"/>
<evidence type="ECO:0000256" key="7">
    <source>
        <dbReference type="SAM" id="Phobius"/>
    </source>
</evidence>
<evidence type="ECO:0000256" key="6">
    <source>
        <dbReference type="ARBA" id="ARBA00023136"/>
    </source>
</evidence>
<evidence type="ECO:0000313" key="9">
    <source>
        <dbReference type="Proteomes" id="UP000467488"/>
    </source>
</evidence>
<feature type="transmembrane region" description="Helical" evidence="7">
    <location>
        <begin position="119"/>
        <end position="138"/>
    </location>
</feature>
<evidence type="ECO:0000256" key="3">
    <source>
        <dbReference type="ARBA" id="ARBA00022475"/>
    </source>
</evidence>
<feature type="transmembrane region" description="Helical" evidence="7">
    <location>
        <begin position="85"/>
        <end position="107"/>
    </location>
</feature>
<reference evidence="8 9" key="1">
    <citation type="submission" date="2020-01" db="EMBL/GenBank/DDBJ databases">
        <title>Dynamics of blaIMP-6 dissemination in carbapenem resistant Enterobacteriacea isolated from regional surveillance in Osaka, Japan.</title>
        <authorList>
            <person name="Abe R."/>
            <person name="Akeda Y."/>
            <person name="Sugawara Y."/>
            <person name="Yamamoto N."/>
            <person name="Tomono K."/>
            <person name="Takeuchi D."/>
            <person name="Kawahara R."/>
            <person name="Hamada S."/>
        </authorList>
    </citation>
    <scope>NUCLEOTIDE SEQUENCE [LARGE SCALE GENOMIC DNA]</scope>
    <source>
        <strain evidence="8 9">E300</strain>
    </source>
</reference>
<dbReference type="Pfam" id="PF03994">
    <property type="entry name" value="DUF350"/>
    <property type="match status" value="1"/>
</dbReference>
<dbReference type="InterPro" id="IPR007140">
    <property type="entry name" value="DUF350"/>
</dbReference>
<gene>
    <name evidence="8" type="ORF">EIMP300_87780</name>
</gene>
<dbReference type="EMBL" id="AP022360">
    <property type="protein sequence ID" value="BBU87378.1"/>
    <property type="molecule type" value="Genomic_DNA"/>
</dbReference>